<dbReference type="AlphaFoldDB" id="A0A7Y0L4S8"/>
<dbReference type="EMBL" id="JABBVZ010000028">
    <property type="protein sequence ID" value="NMP22691.1"/>
    <property type="molecule type" value="Genomic_DNA"/>
</dbReference>
<feature type="binding site" description="via phosphate group" evidence="8">
    <location>
        <position position="98"/>
    </location>
    <ligand>
        <name>Mg(2+)</name>
        <dbReference type="ChEBI" id="CHEBI:18420"/>
    </ligand>
</feature>
<evidence type="ECO:0000256" key="2">
    <source>
        <dbReference type="ARBA" id="ARBA00022553"/>
    </source>
</evidence>
<keyword evidence="2 8" id="KW-0597">Phosphoprotein</keyword>
<dbReference type="InterPro" id="IPR005846">
    <property type="entry name" value="A-D-PHexomutase_a/b/a-III"/>
</dbReference>
<evidence type="ECO:0000259" key="14">
    <source>
        <dbReference type="Pfam" id="PF02880"/>
    </source>
</evidence>
<dbReference type="Proteomes" id="UP000533476">
    <property type="component" value="Unassembled WGS sequence"/>
</dbReference>
<dbReference type="InterPro" id="IPR016066">
    <property type="entry name" value="A-D-PHexomutase_CS"/>
</dbReference>
<evidence type="ECO:0000256" key="1">
    <source>
        <dbReference type="ARBA" id="ARBA00010231"/>
    </source>
</evidence>
<proteinExistence type="inferred from homology"/>
<protein>
    <recommendedName>
        <fullName evidence="7 8">Phosphoglucosamine mutase</fullName>
        <ecNumber evidence="6 8">5.4.2.10</ecNumber>
    </recommendedName>
</protein>
<keyword evidence="5 8" id="KW-0413">Isomerase</keyword>
<accession>A0A7Y0L4S8</accession>
<dbReference type="HAMAP" id="MF_01554_B">
    <property type="entry name" value="GlmM_B"/>
    <property type="match status" value="1"/>
</dbReference>
<dbReference type="Pfam" id="PF00408">
    <property type="entry name" value="PGM_PMM_IV"/>
    <property type="match status" value="1"/>
</dbReference>
<dbReference type="FunFam" id="3.40.120.10:FF:000002">
    <property type="entry name" value="Phosphoglucosamine mutase"/>
    <property type="match status" value="1"/>
</dbReference>
<dbReference type="InterPro" id="IPR006352">
    <property type="entry name" value="GlmM_bact"/>
</dbReference>
<dbReference type="Gene3D" id="3.40.120.10">
    <property type="entry name" value="Alpha-D-Glucose-1,6-Bisphosphate, subunit A, domain 3"/>
    <property type="match status" value="3"/>
</dbReference>
<evidence type="ECO:0000256" key="4">
    <source>
        <dbReference type="ARBA" id="ARBA00022842"/>
    </source>
</evidence>
<dbReference type="InterPro" id="IPR036900">
    <property type="entry name" value="A-D-PHexomutase_C_sf"/>
</dbReference>
<evidence type="ECO:0000256" key="10">
    <source>
        <dbReference type="RuleBase" id="RU004327"/>
    </source>
</evidence>
<dbReference type="GO" id="GO:0009252">
    <property type="term" value="P:peptidoglycan biosynthetic process"/>
    <property type="evidence" value="ECO:0007669"/>
    <property type="project" value="TreeGrafter"/>
</dbReference>
<feature type="binding site" evidence="8">
    <location>
        <position position="239"/>
    </location>
    <ligand>
        <name>Mg(2+)</name>
        <dbReference type="ChEBI" id="CHEBI:18420"/>
    </ligand>
</feature>
<dbReference type="InterPro" id="IPR005843">
    <property type="entry name" value="A-D-PHexomutase_C"/>
</dbReference>
<dbReference type="InterPro" id="IPR016055">
    <property type="entry name" value="A-D-PHexomutase_a/b/a-I/II/III"/>
</dbReference>
<dbReference type="PRINTS" id="PR00509">
    <property type="entry name" value="PGMPMM"/>
</dbReference>
<dbReference type="Pfam" id="PF02880">
    <property type="entry name" value="PGM_PMM_III"/>
    <property type="match status" value="1"/>
</dbReference>
<evidence type="ECO:0000256" key="9">
    <source>
        <dbReference type="RuleBase" id="RU004326"/>
    </source>
</evidence>
<evidence type="ECO:0000313" key="16">
    <source>
        <dbReference type="Proteomes" id="UP000533476"/>
    </source>
</evidence>
<dbReference type="Pfam" id="PF02879">
    <property type="entry name" value="PGM_PMM_II"/>
    <property type="match status" value="1"/>
</dbReference>
<feature type="domain" description="Alpha-D-phosphohexomutase alpha/beta/alpha" evidence="14">
    <location>
        <begin position="254"/>
        <end position="361"/>
    </location>
</feature>
<dbReference type="NCBIfam" id="TIGR01455">
    <property type="entry name" value="glmM"/>
    <property type="match status" value="1"/>
</dbReference>
<dbReference type="SUPFAM" id="SSF53738">
    <property type="entry name" value="Phosphoglucomutase, first 3 domains"/>
    <property type="match status" value="3"/>
</dbReference>
<dbReference type="Pfam" id="PF02878">
    <property type="entry name" value="PGM_PMM_I"/>
    <property type="match status" value="1"/>
</dbReference>
<evidence type="ECO:0000256" key="6">
    <source>
        <dbReference type="ARBA" id="ARBA00066330"/>
    </source>
</evidence>
<evidence type="ECO:0000259" key="13">
    <source>
        <dbReference type="Pfam" id="PF02879"/>
    </source>
</evidence>
<evidence type="ECO:0000313" key="15">
    <source>
        <dbReference type="EMBL" id="NMP22691.1"/>
    </source>
</evidence>
<evidence type="ECO:0000256" key="8">
    <source>
        <dbReference type="HAMAP-Rule" id="MF_01554"/>
    </source>
</evidence>
<evidence type="ECO:0000256" key="3">
    <source>
        <dbReference type="ARBA" id="ARBA00022723"/>
    </source>
</evidence>
<dbReference type="InterPro" id="IPR005844">
    <property type="entry name" value="A-D-PHexomutase_a/b/a-I"/>
</dbReference>
<dbReference type="InterPro" id="IPR005845">
    <property type="entry name" value="A-D-PHexomutase_a/b/a-II"/>
</dbReference>
<dbReference type="GO" id="GO:0005975">
    <property type="term" value="P:carbohydrate metabolic process"/>
    <property type="evidence" value="ECO:0007669"/>
    <property type="project" value="InterPro"/>
</dbReference>
<feature type="domain" description="Alpha-D-phosphohexomutase alpha/beta/alpha" evidence="13">
    <location>
        <begin position="170"/>
        <end position="250"/>
    </location>
</feature>
<dbReference type="PANTHER" id="PTHR42946:SF1">
    <property type="entry name" value="PHOSPHOGLUCOMUTASE (ALPHA-D-GLUCOSE-1,6-BISPHOSPHATE-DEPENDENT)"/>
    <property type="match status" value="1"/>
</dbReference>
<reference evidence="15 16" key="1">
    <citation type="submission" date="2020-04" db="EMBL/GenBank/DDBJ databases">
        <authorList>
            <person name="Zhang R."/>
            <person name="Schippers A."/>
        </authorList>
    </citation>
    <scope>NUCLEOTIDE SEQUENCE [LARGE SCALE GENOMIC DNA]</scope>
    <source>
        <strain evidence="15 16">DSM 109850</strain>
    </source>
</reference>
<feature type="binding site" evidence="8">
    <location>
        <position position="241"/>
    </location>
    <ligand>
        <name>Mg(2+)</name>
        <dbReference type="ChEBI" id="CHEBI:18420"/>
    </ligand>
</feature>
<dbReference type="EC" id="5.4.2.10" evidence="6 8"/>
<dbReference type="InterPro" id="IPR005841">
    <property type="entry name" value="Alpha-D-phosphohexomutase_SF"/>
</dbReference>
<comment type="caution">
    <text evidence="15">The sequence shown here is derived from an EMBL/GenBank/DDBJ whole genome shotgun (WGS) entry which is preliminary data.</text>
</comment>
<feature type="domain" description="Alpha-D-phosphohexomutase C-terminal" evidence="11">
    <location>
        <begin position="372"/>
        <end position="435"/>
    </location>
</feature>
<dbReference type="PANTHER" id="PTHR42946">
    <property type="entry name" value="PHOSPHOHEXOSE MUTASE"/>
    <property type="match status" value="1"/>
</dbReference>
<dbReference type="PROSITE" id="PS00710">
    <property type="entry name" value="PGM_PMM"/>
    <property type="match status" value="1"/>
</dbReference>
<feature type="modified residue" description="Phosphoserine" evidence="8">
    <location>
        <position position="98"/>
    </location>
</feature>
<dbReference type="Gene3D" id="3.30.310.50">
    <property type="entry name" value="Alpha-D-phosphohexomutase, C-terminal domain"/>
    <property type="match status" value="1"/>
</dbReference>
<feature type="domain" description="Alpha-D-phosphohexomutase alpha/beta/alpha" evidence="12">
    <location>
        <begin position="5"/>
        <end position="133"/>
    </location>
</feature>
<comment type="PTM">
    <text evidence="8">Activated by phosphorylation.</text>
</comment>
<dbReference type="GO" id="GO:0004615">
    <property type="term" value="F:phosphomannomutase activity"/>
    <property type="evidence" value="ECO:0007669"/>
    <property type="project" value="TreeGrafter"/>
</dbReference>
<evidence type="ECO:0000259" key="12">
    <source>
        <dbReference type="Pfam" id="PF02878"/>
    </source>
</evidence>
<dbReference type="SUPFAM" id="SSF55957">
    <property type="entry name" value="Phosphoglucomutase, C-terminal domain"/>
    <property type="match status" value="1"/>
</dbReference>
<comment type="catalytic activity">
    <reaction evidence="8 10">
        <text>alpha-D-glucosamine 1-phosphate = D-glucosamine 6-phosphate</text>
        <dbReference type="Rhea" id="RHEA:23424"/>
        <dbReference type="ChEBI" id="CHEBI:58516"/>
        <dbReference type="ChEBI" id="CHEBI:58725"/>
        <dbReference type="EC" id="5.4.2.10"/>
    </reaction>
</comment>
<dbReference type="GO" id="GO:0006048">
    <property type="term" value="P:UDP-N-acetylglucosamine biosynthetic process"/>
    <property type="evidence" value="ECO:0007669"/>
    <property type="project" value="TreeGrafter"/>
</dbReference>
<comment type="similarity">
    <text evidence="1 8 9">Belongs to the phosphohexose mutase family.</text>
</comment>
<dbReference type="GO" id="GO:0008966">
    <property type="term" value="F:phosphoglucosamine mutase activity"/>
    <property type="evidence" value="ECO:0007669"/>
    <property type="project" value="UniProtKB-UniRule"/>
</dbReference>
<feature type="binding site" evidence="8">
    <location>
        <position position="237"/>
    </location>
    <ligand>
        <name>Mg(2+)</name>
        <dbReference type="ChEBI" id="CHEBI:18420"/>
    </ligand>
</feature>
<gene>
    <name evidence="8 15" type="primary">glmM</name>
    <name evidence="15" type="ORF">HIJ39_10040</name>
</gene>
<keyword evidence="16" id="KW-1185">Reference proteome</keyword>
<dbReference type="InterPro" id="IPR050060">
    <property type="entry name" value="Phosphoglucosamine_mutase"/>
</dbReference>
<dbReference type="FunFam" id="3.40.120.10:FF:000001">
    <property type="entry name" value="Phosphoglucosamine mutase"/>
    <property type="match status" value="1"/>
</dbReference>
<dbReference type="CDD" id="cd05802">
    <property type="entry name" value="GlmM"/>
    <property type="match status" value="1"/>
</dbReference>
<sequence length="448" mass="47680">MGLSLFGTDGARGIANQTLTAELAYAIAKGTARHLPRPARVLIGRDTRISGPLLEAALSAGFMESGVDVMLAGVVPTPALAYLIGAMKADAGVMISASHNPPQYNGIKLLDVAGRKWEPEAEAAVEQAIADKDWPAPDAHHIGQQHAYQDAAPAIYQNRLLSIFAGRLPEWKVVLDVGHGAAGRTAPAIFQALGIPAEVLHGEPLGELINVDCGATHPEKVREAVLRSGAAIGLSFDGDADRVIAVDATGRIVDGDEILYVLARDLKANGKLPHNQVVATVMTNLGMQRALEEENIELLRTPVGDRWVAQEMRSRGVALGGEQSGHVILKEWTETGDGVLTGLALMAALGEMGCTLEEAVAPLVRYPQILRNVPLAEPVRDWTAIPGLRKSVAEAEAALGEDGRVLIRPSGTEPLLRIMLEGRDVELINEWAHRLETGVRQALESAEA</sequence>
<evidence type="ECO:0000256" key="7">
    <source>
        <dbReference type="ARBA" id="ARBA00068193"/>
    </source>
</evidence>
<organism evidence="15 16">
    <name type="scientific">Sulfobacillus harzensis</name>
    <dbReference type="NCBI Taxonomy" id="2729629"/>
    <lineage>
        <taxon>Bacteria</taxon>
        <taxon>Bacillati</taxon>
        <taxon>Bacillota</taxon>
        <taxon>Clostridia</taxon>
        <taxon>Eubacteriales</taxon>
        <taxon>Clostridiales Family XVII. Incertae Sedis</taxon>
        <taxon>Sulfobacillus</taxon>
    </lineage>
</organism>
<keyword evidence="3 8" id="KW-0479">Metal-binding</keyword>
<name>A0A7Y0L4S8_9FIRM</name>
<keyword evidence="4 8" id="KW-0460">Magnesium</keyword>
<dbReference type="GO" id="GO:0000287">
    <property type="term" value="F:magnesium ion binding"/>
    <property type="evidence" value="ECO:0007669"/>
    <property type="project" value="UniProtKB-UniRule"/>
</dbReference>
<dbReference type="GO" id="GO:0005829">
    <property type="term" value="C:cytosol"/>
    <property type="evidence" value="ECO:0007669"/>
    <property type="project" value="TreeGrafter"/>
</dbReference>
<evidence type="ECO:0000256" key="5">
    <source>
        <dbReference type="ARBA" id="ARBA00023235"/>
    </source>
</evidence>
<evidence type="ECO:0000259" key="11">
    <source>
        <dbReference type="Pfam" id="PF00408"/>
    </source>
</evidence>
<comment type="function">
    <text evidence="8 10">Catalyzes the conversion of glucosamine-6-phosphate to glucosamine-1-phosphate.</text>
</comment>
<comment type="cofactor">
    <cofactor evidence="8">
        <name>Mg(2+)</name>
        <dbReference type="ChEBI" id="CHEBI:18420"/>
    </cofactor>
    <text evidence="8">Binds 1 Mg(2+) ion per subunit.</text>
</comment>
<feature type="active site" description="Phosphoserine intermediate" evidence="8">
    <location>
        <position position="98"/>
    </location>
</feature>